<comment type="caution">
    <text evidence="1">The sequence shown here is derived from an EMBL/GenBank/DDBJ whole genome shotgun (WGS) entry which is preliminary data.</text>
</comment>
<organism evidence="1 2">
    <name type="scientific">Arthrobacter glacialis</name>
    <dbReference type="NCBI Taxonomy" id="1664"/>
    <lineage>
        <taxon>Bacteria</taxon>
        <taxon>Bacillati</taxon>
        <taxon>Actinomycetota</taxon>
        <taxon>Actinomycetes</taxon>
        <taxon>Micrococcales</taxon>
        <taxon>Micrococcaceae</taxon>
        <taxon>Arthrobacter</taxon>
    </lineage>
</organism>
<sequence>MNSQAGHTERIDRPLDVCREVKQVFRSPRNCLPRLPIGRSVGQPWKVITLRIFTCRIWMSVQEYIAHRLPRLPEFKYSLIERICDDNARRY</sequence>
<gene>
    <name evidence="1" type="ORF">CVS27_11720</name>
</gene>
<protein>
    <submittedName>
        <fullName evidence="1">Uncharacterized protein</fullName>
    </submittedName>
</protein>
<evidence type="ECO:0000313" key="1">
    <source>
        <dbReference type="EMBL" id="POH73183.1"/>
    </source>
</evidence>
<name>A0A2S3ZVH3_ARTGL</name>
<keyword evidence="2" id="KW-1185">Reference proteome</keyword>
<dbReference type="EMBL" id="PPXC01000008">
    <property type="protein sequence ID" value="POH73183.1"/>
    <property type="molecule type" value="Genomic_DNA"/>
</dbReference>
<evidence type="ECO:0000313" key="2">
    <source>
        <dbReference type="Proteomes" id="UP000237061"/>
    </source>
</evidence>
<dbReference type="AlphaFoldDB" id="A0A2S3ZVH3"/>
<proteinExistence type="predicted"/>
<dbReference type="Proteomes" id="UP000237061">
    <property type="component" value="Unassembled WGS sequence"/>
</dbReference>
<reference evidence="1 2" key="1">
    <citation type="submission" date="2018-01" db="EMBL/GenBank/DDBJ databases">
        <title>Arthrobacter sp. nov., from glaciers in China.</title>
        <authorList>
            <person name="Liu Q."/>
            <person name="Xin Y.-H."/>
        </authorList>
    </citation>
    <scope>NUCLEOTIDE SEQUENCE [LARGE SCALE GENOMIC DNA]</scope>
    <source>
        <strain evidence="1 2">HLT2-12-2</strain>
    </source>
</reference>
<accession>A0A2S3ZVH3</accession>